<dbReference type="GO" id="GO:0004888">
    <property type="term" value="F:transmembrane signaling receptor activity"/>
    <property type="evidence" value="ECO:0007669"/>
    <property type="project" value="InterPro"/>
</dbReference>
<evidence type="ECO:0000259" key="6">
    <source>
        <dbReference type="Pfam" id="PF02931"/>
    </source>
</evidence>
<sequence length="304" mass="35292">ELFQQQNTRLYNDLFTGYRREMSPYNGHGVLNDTYPLTPVTIALQYARLIRVLEPELQHQNLVGVLLDWQDPRLRWDPSLYGRVDHINVNRFTVWMPEFYPCESSQSQMVSPEQSITIRLNSTGHMNTFIIFSTYYSCEFDVYRFPFDTQHCYYCFIMVNYNPRDELRFNAKFAARPYIYDTSEWALKLHGVHYEDSVDTDFNMGLLYYNISFSRRPQFWVGLVITPTFVIGSLIIIGLFFGRGGDTINNAVGLGLTTMMSMMVIVGILVDAFAKSQYIPVLGWYIIVEIMIITLAVLALLSSE</sequence>
<dbReference type="InterPro" id="IPR036719">
    <property type="entry name" value="Neuro-gated_channel_TM_sf"/>
</dbReference>
<protein>
    <recommendedName>
        <fullName evidence="6">Neurotransmitter-gated ion-channel ligand-binding domain-containing protein</fullName>
    </recommendedName>
</protein>
<dbReference type="GO" id="GO:0016020">
    <property type="term" value="C:membrane"/>
    <property type="evidence" value="ECO:0007669"/>
    <property type="project" value="UniProtKB-SubCell"/>
</dbReference>
<dbReference type="PANTHER" id="PTHR18945">
    <property type="entry name" value="NEUROTRANSMITTER GATED ION CHANNEL"/>
    <property type="match status" value="1"/>
</dbReference>
<dbReference type="GO" id="GO:0005230">
    <property type="term" value="F:extracellular ligand-gated monoatomic ion channel activity"/>
    <property type="evidence" value="ECO:0007669"/>
    <property type="project" value="InterPro"/>
</dbReference>
<gene>
    <name evidence="7" type="ORF">PENTCL1PPCAC_7132</name>
</gene>
<dbReference type="InterPro" id="IPR006201">
    <property type="entry name" value="Neur_channel"/>
</dbReference>
<evidence type="ECO:0000313" key="8">
    <source>
        <dbReference type="Proteomes" id="UP001432027"/>
    </source>
</evidence>
<evidence type="ECO:0000256" key="5">
    <source>
        <dbReference type="SAM" id="Phobius"/>
    </source>
</evidence>
<evidence type="ECO:0000256" key="1">
    <source>
        <dbReference type="ARBA" id="ARBA00004141"/>
    </source>
</evidence>
<dbReference type="InterPro" id="IPR006202">
    <property type="entry name" value="Neur_chan_lig-bd"/>
</dbReference>
<evidence type="ECO:0000256" key="3">
    <source>
        <dbReference type="ARBA" id="ARBA00022989"/>
    </source>
</evidence>
<dbReference type="Proteomes" id="UP001432027">
    <property type="component" value="Unassembled WGS sequence"/>
</dbReference>
<reference evidence="7" key="1">
    <citation type="submission" date="2023-10" db="EMBL/GenBank/DDBJ databases">
        <title>Genome assembly of Pristionchus species.</title>
        <authorList>
            <person name="Yoshida K."/>
            <person name="Sommer R.J."/>
        </authorList>
    </citation>
    <scope>NUCLEOTIDE SEQUENCE</scope>
    <source>
        <strain evidence="7">RS0144</strain>
    </source>
</reference>
<feature type="domain" description="Neurotransmitter-gated ion-channel ligand-binding" evidence="6">
    <location>
        <begin position="8"/>
        <end position="189"/>
    </location>
</feature>
<keyword evidence="8" id="KW-1185">Reference proteome</keyword>
<dbReference type="FunFam" id="1.20.58.390:FF:000217">
    <property type="entry name" value="Uncharacterized protein"/>
    <property type="match status" value="1"/>
</dbReference>
<comment type="subcellular location">
    <subcellularLocation>
        <location evidence="1">Membrane</location>
        <topology evidence="1">Multi-pass membrane protein</topology>
    </subcellularLocation>
</comment>
<evidence type="ECO:0000256" key="2">
    <source>
        <dbReference type="ARBA" id="ARBA00022692"/>
    </source>
</evidence>
<keyword evidence="2 5" id="KW-0812">Transmembrane</keyword>
<dbReference type="Gene3D" id="2.70.170.10">
    <property type="entry name" value="Neurotransmitter-gated ion-channel ligand-binding domain"/>
    <property type="match status" value="1"/>
</dbReference>
<dbReference type="SUPFAM" id="SSF63712">
    <property type="entry name" value="Nicotinic receptor ligand binding domain-like"/>
    <property type="match status" value="1"/>
</dbReference>
<dbReference type="EMBL" id="BTSX01000002">
    <property type="protein sequence ID" value="GMS84957.1"/>
    <property type="molecule type" value="Genomic_DNA"/>
</dbReference>
<dbReference type="InterPro" id="IPR018000">
    <property type="entry name" value="Neurotransmitter_ion_chnl_CS"/>
</dbReference>
<dbReference type="InterPro" id="IPR036734">
    <property type="entry name" value="Neur_chan_lig-bd_sf"/>
</dbReference>
<organism evidence="7 8">
    <name type="scientific">Pristionchus entomophagus</name>
    <dbReference type="NCBI Taxonomy" id="358040"/>
    <lineage>
        <taxon>Eukaryota</taxon>
        <taxon>Metazoa</taxon>
        <taxon>Ecdysozoa</taxon>
        <taxon>Nematoda</taxon>
        <taxon>Chromadorea</taxon>
        <taxon>Rhabditida</taxon>
        <taxon>Rhabditina</taxon>
        <taxon>Diplogasteromorpha</taxon>
        <taxon>Diplogasteroidea</taxon>
        <taxon>Neodiplogasteridae</taxon>
        <taxon>Pristionchus</taxon>
    </lineage>
</organism>
<evidence type="ECO:0000313" key="7">
    <source>
        <dbReference type="EMBL" id="GMS84957.1"/>
    </source>
</evidence>
<keyword evidence="4 5" id="KW-0472">Membrane</keyword>
<keyword evidence="3 5" id="KW-1133">Transmembrane helix</keyword>
<dbReference type="CDD" id="cd18989">
    <property type="entry name" value="LGIC_ECD_cation"/>
    <property type="match status" value="1"/>
</dbReference>
<evidence type="ECO:0000256" key="4">
    <source>
        <dbReference type="ARBA" id="ARBA00023136"/>
    </source>
</evidence>
<dbReference type="Gene3D" id="1.20.58.390">
    <property type="entry name" value="Neurotransmitter-gated ion-channel transmembrane domain"/>
    <property type="match status" value="1"/>
</dbReference>
<comment type="caution">
    <text evidence="7">The sequence shown here is derived from an EMBL/GenBank/DDBJ whole genome shotgun (WGS) entry which is preliminary data.</text>
</comment>
<dbReference type="SUPFAM" id="SSF90112">
    <property type="entry name" value="Neurotransmitter-gated ion-channel transmembrane pore"/>
    <property type="match status" value="1"/>
</dbReference>
<name>A0AAV5SNL0_9BILA</name>
<accession>A0AAV5SNL0</accession>
<dbReference type="InterPro" id="IPR038050">
    <property type="entry name" value="Neuro_actylchol_rec"/>
</dbReference>
<dbReference type="PROSITE" id="PS00236">
    <property type="entry name" value="NEUROTR_ION_CHANNEL"/>
    <property type="match status" value="1"/>
</dbReference>
<feature type="transmembrane region" description="Helical" evidence="5">
    <location>
        <begin position="282"/>
        <end position="301"/>
    </location>
</feature>
<feature type="transmembrane region" description="Helical" evidence="5">
    <location>
        <begin position="219"/>
        <end position="241"/>
    </location>
</feature>
<feature type="non-terminal residue" evidence="7">
    <location>
        <position position="304"/>
    </location>
</feature>
<feature type="transmembrane region" description="Helical" evidence="5">
    <location>
        <begin position="248"/>
        <end position="270"/>
    </location>
</feature>
<dbReference type="AlphaFoldDB" id="A0AAV5SNL0"/>
<proteinExistence type="predicted"/>
<dbReference type="Pfam" id="PF02931">
    <property type="entry name" value="Neur_chan_LBD"/>
    <property type="match status" value="1"/>
</dbReference>
<feature type="non-terminal residue" evidence="7">
    <location>
        <position position="1"/>
    </location>
</feature>